<name>A0A507R270_MONPU</name>
<reference evidence="2 3" key="1">
    <citation type="submission" date="2019-06" db="EMBL/GenBank/DDBJ databases">
        <title>Wine fermentation using esterase from Monascus purpureus.</title>
        <authorList>
            <person name="Geng C."/>
            <person name="Zhang Y."/>
        </authorList>
    </citation>
    <scope>NUCLEOTIDE SEQUENCE [LARGE SCALE GENOMIC DNA]</scope>
    <source>
        <strain evidence="2">HQ1</strain>
    </source>
</reference>
<proteinExistence type="predicted"/>
<organism evidence="2 3">
    <name type="scientific">Monascus purpureus</name>
    <name type="common">Red mold</name>
    <name type="synonym">Monascus anka</name>
    <dbReference type="NCBI Taxonomy" id="5098"/>
    <lineage>
        <taxon>Eukaryota</taxon>
        <taxon>Fungi</taxon>
        <taxon>Dikarya</taxon>
        <taxon>Ascomycota</taxon>
        <taxon>Pezizomycotina</taxon>
        <taxon>Eurotiomycetes</taxon>
        <taxon>Eurotiomycetidae</taxon>
        <taxon>Eurotiales</taxon>
        <taxon>Aspergillaceae</taxon>
        <taxon>Monascus</taxon>
    </lineage>
</organism>
<sequence length="172" mass="19294">MTPSPTTHRLTEYNLALHTQLLERESGTVTIPWAEKVIREEEVQKFYSVIGTGIVNKDANYANGDSEDQSHVFPATRDSPSHLSSSIKLFEHGQEQYLESPLERFLTPDGSSDPRYFARPALECLETHFDKAQGVAERQQMAKNNAKSVARTKAKAQGSQGSLYHLWTASTR</sequence>
<feature type="region of interest" description="Disordered" evidence="1">
    <location>
        <begin position="65"/>
        <end position="84"/>
    </location>
</feature>
<gene>
    <name evidence="2" type="ORF">MPDQ_004256</name>
</gene>
<dbReference type="EMBL" id="VIFY01000027">
    <property type="protein sequence ID" value="TQB74814.1"/>
    <property type="molecule type" value="Genomic_DNA"/>
</dbReference>
<protein>
    <submittedName>
        <fullName evidence="2">Uncharacterized protein</fullName>
    </submittedName>
</protein>
<dbReference type="Proteomes" id="UP000319663">
    <property type="component" value="Unassembled WGS sequence"/>
</dbReference>
<evidence type="ECO:0000313" key="2">
    <source>
        <dbReference type="EMBL" id="TQB74814.1"/>
    </source>
</evidence>
<evidence type="ECO:0000313" key="3">
    <source>
        <dbReference type="Proteomes" id="UP000319663"/>
    </source>
</evidence>
<comment type="caution">
    <text evidence="2">The sequence shown here is derived from an EMBL/GenBank/DDBJ whole genome shotgun (WGS) entry which is preliminary data.</text>
</comment>
<dbReference type="OrthoDB" id="4224309at2759"/>
<keyword evidence="3" id="KW-1185">Reference proteome</keyword>
<dbReference type="STRING" id="5098.A0A507R270"/>
<evidence type="ECO:0000256" key="1">
    <source>
        <dbReference type="SAM" id="MobiDB-lite"/>
    </source>
</evidence>
<dbReference type="AlphaFoldDB" id="A0A507R270"/>
<accession>A0A507R270</accession>